<accession>A0A0D8IGH2</accession>
<evidence type="ECO:0000256" key="1">
    <source>
        <dbReference type="ARBA" id="ARBA00001933"/>
    </source>
</evidence>
<dbReference type="EC" id="4.1.1.81" evidence="4"/>
<dbReference type="Proteomes" id="UP000035704">
    <property type="component" value="Chromosome"/>
</dbReference>
<dbReference type="InterPro" id="IPR015422">
    <property type="entry name" value="PyrdxlP-dep_Trfase_small"/>
</dbReference>
<dbReference type="STRING" id="84022.CACET_c09640"/>
<evidence type="ECO:0000256" key="5">
    <source>
        <dbReference type="ARBA" id="ARBA00022573"/>
    </source>
</evidence>
<dbReference type="OrthoDB" id="9813612at2"/>
<sequence length="360" mass="41563">MAHGGNIFEIQRKCNIHKDDLLDYSANINPLGLPDSLKTMILHSIEDLQHYPDIHYEELKMAIAEYYCVDKKDIFVGNGAAQIIFDTIHALNPKKTMILAPTFSEYERALKVCGSEIVKHALHEEEDFRVNIQELLEAMDKDIDLMILCNPNNPTSKLLKAEEIKKVLEQAVKKNIYLMIDEAFMDFVSEEESYSMMQSYREYENLVIVRAFTKFYGIPGLRLGFGLCSNEKLKEKISSGAIPWSINTFAAYFGKVLLAETNYVEKTHRWLENEKKRFVEKLKEIDGLKIFSPSVNFILVKILKPNVDVLQLQKKLLEKNILIRDCSNFSNLDKSFFRIAIKDETNNEKFAEALQEAMIK</sequence>
<dbReference type="InterPro" id="IPR004839">
    <property type="entry name" value="Aminotransferase_I/II_large"/>
</dbReference>
<evidence type="ECO:0000256" key="7">
    <source>
        <dbReference type="ARBA" id="ARBA00023239"/>
    </source>
</evidence>
<dbReference type="PANTHER" id="PTHR42885">
    <property type="entry name" value="HISTIDINOL-PHOSPHATE AMINOTRANSFERASE-RELATED"/>
    <property type="match status" value="1"/>
</dbReference>
<dbReference type="KEGG" id="cace:CACET_c09640"/>
<dbReference type="InterPro" id="IPR015421">
    <property type="entry name" value="PyrdxlP-dep_Trfase_major"/>
</dbReference>
<feature type="domain" description="Aminotransferase class I/classII large" evidence="10">
    <location>
        <begin position="21"/>
        <end position="354"/>
    </location>
</feature>
<comment type="cofactor">
    <cofactor evidence="1">
        <name>pyridoxal 5'-phosphate</name>
        <dbReference type="ChEBI" id="CHEBI:597326"/>
    </cofactor>
</comment>
<reference evidence="11 12" key="1">
    <citation type="submission" date="2014-10" db="EMBL/GenBank/DDBJ databases">
        <title>Genome sequence of Clostridium aceticum DSM 1496.</title>
        <authorList>
            <person name="Poehlein A."/>
            <person name="Schiel-Bengelsdorf B."/>
            <person name="Gottschalk G."/>
            <person name="Duerre P."/>
            <person name="Daniel R."/>
        </authorList>
    </citation>
    <scope>NUCLEOTIDE SEQUENCE [LARGE SCALE GENOMIC DNA]</scope>
    <source>
        <strain evidence="11 12">DSM 1496</strain>
    </source>
</reference>
<evidence type="ECO:0000256" key="4">
    <source>
        <dbReference type="ARBA" id="ARBA00012285"/>
    </source>
</evidence>
<keyword evidence="5" id="KW-0169">Cobalamin biosynthesis</keyword>
<dbReference type="GO" id="GO:0009236">
    <property type="term" value="P:cobalamin biosynthetic process"/>
    <property type="evidence" value="ECO:0007669"/>
    <property type="project" value="UniProtKB-KW"/>
</dbReference>
<evidence type="ECO:0000256" key="6">
    <source>
        <dbReference type="ARBA" id="ARBA00022898"/>
    </source>
</evidence>
<dbReference type="GO" id="GO:0030170">
    <property type="term" value="F:pyridoxal phosphate binding"/>
    <property type="evidence" value="ECO:0007669"/>
    <property type="project" value="InterPro"/>
</dbReference>
<dbReference type="NCBIfam" id="TIGR01140">
    <property type="entry name" value="L_thr_O3P_dcar"/>
    <property type="match status" value="1"/>
</dbReference>
<dbReference type="Pfam" id="PF00155">
    <property type="entry name" value="Aminotran_1_2"/>
    <property type="match status" value="1"/>
</dbReference>
<keyword evidence="12" id="KW-1185">Reference proteome</keyword>
<dbReference type="GO" id="GO:0048472">
    <property type="term" value="F:threonine-phosphate decarboxylase activity"/>
    <property type="evidence" value="ECO:0007669"/>
    <property type="project" value="UniProtKB-EC"/>
</dbReference>
<evidence type="ECO:0000256" key="8">
    <source>
        <dbReference type="ARBA" id="ARBA00029996"/>
    </source>
</evidence>
<evidence type="ECO:0000313" key="11">
    <source>
        <dbReference type="EMBL" id="AKL94471.1"/>
    </source>
</evidence>
<comment type="pathway">
    <text evidence="3">Cofactor biosynthesis; adenosylcobalamin biosynthesis.</text>
</comment>
<dbReference type="EMBL" id="CP009687">
    <property type="protein sequence ID" value="AKL94471.1"/>
    <property type="molecule type" value="Genomic_DNA"/>
</dbReference>
<dbReference type="PATRIC" id="fig|84022.5.peg.2363"/>
<organism evidence="11 12">
    <name type="scientific">Clostridium aceticum</name>
    <dbReference type="NCBI Taxonomy" id="84022"/>
    <lineage>
        <taxon>Bacteria</taxon>
        <taxon>Bacillati</taxon>
        <taxon>Bacillota</taxon>
        <taxon>Clostridia</taxon>
        <taxon>Eubacteriales</taxon>
        <taxon>Clostridiaceae</taxon>
        <taxon>Clostridium</taxon>
    </lineage>
</organism>
<evidence type="ECO:0000259" key="10">
    <source>
        <dbReference type="Pfam" id="PF00155"/>
    </source>
</evidence>
<dbReference type="Gene3D" id="3.40.640.10">
    <property type="entry name" value="Type I PLP-dependent aspartate aminotransferase-like (Major domain)"/>
    <property type="match status" value="1"/>
</dbReference>
<name>A0A0D8IGH2_9CLOT</name>
<keyword evidence="6" id="KW-0663">Pyridoxal phosphate</keyword>
<dbReference type="Gene3D" id="3.90.1150.10">
    <property type="entry name" value="Aspartate Aminotransferase, domain 1"/>
    <property type="match status" value="1"/>
</dbReference>
<evidence type="ECO:0000256" key="2">
    <source>
        <dbReference type="ARBA" id="ARBA00003444"/>
    </source>
</evidence>
<evidence type="ECO:0000256" key="9">
    <source>
        <dbReference type="ARBA" id="ARBA00048531"/>
    </source>
</evidence>
<gene>
    <name evidence="11" type="ORF">CACET_c09640</name>
</gene>
<protein>
    <recommendedName>
        <fullName evidence="4">threonine-phosphate decarboxylase</fullName>
        <ecNumber evidence="4">4.1.1.81</ecNumber>
    </recommendedName>
    <alternativeName>
        <fullName evidence="8">L-threonine-O-3-phosphate decarboxylase</fullName>
    </alternativeName>
</protein>
<dbReference type="SUPFAM" id="SSF53383">
    <property type="entry name" value="PLP-dependent transferases"/>
    <property type="match status" value="1"/>
</dbReference>
<dbReference type="RefSeq" id="WP_044823390.1">
    <property type="nucleotide sequence ID" value="NZ_CP009687.1"/>
</dbReference>
<dbReference type="AlphaFoldDB" id="A0A0D8IGH2"/>
<evidence type="ECO:0000256" key="3">
    <source>
        <dbReference type="ARBA" id="ARBA00004953"/>
    </source>
</evidence>
<evidence type="ECO:0000313" key="12">
    <source>
        <dbReference type="Proteomes" id="UP000035704"/>
    </source>
</evidence>
<dbReference type="PANTHER" id="PTHR42885:SF1">
    <property type="entry name" value="THREONINE-PHOSPHATE DECARBOXYLASE"/>
    <property type="match status" value="1"/>
</dbReference>
<dbReference type="InterPro" id="IPR015424">
    <property type="entry name" value="PyrdxlP-dep_Trfase"/>
</dbReference>
<dbReference type="CDD" id="cd00609">
    <property type="entry name" value="AAT_like"/>
    <property type="match status" value="1"/>
</dbReference>
<proteinExistence type="predicted"/>
<comment type="catalytic activity">
    <reaction evidence="9">
        <text>O-phospho-L-threonine + H(+) = (R)-1-aminopropan-2-yl phosphate + CO2</text>
        <dbReference type="Rhea" id="RHEA:11492"/>
        <dbReference type="ChEBI" id="CHEBI:15378"/>
        <dbReference type="ChEBI" id="CHEBI:16526"/>
        <dbReference type="ChEBI" id="CHEBI:58563"/>
        <dbReference type="ChEBI" id="CHEBI:58675"/>
        <dbReference type="EC" id="4.1.1.81"/>
    </reaction>
</comment>
<dbReference type="InterPro" id="IPR005860">
    <property type="entry name" value="CobD"/>
</dbReference>
<comment type="function">
    <text evidence="2">Decarboxylates L-threonine-O-3-phosphate to yield (R)-1-amino-2-propanol O-2-phosphate, the precursor for the linkage between the nucleotide loop and the corrin ring in cobalamin.</text>
</comment>
<keyword evidence="7 11" id="KW-0456">Lyase</keyword>